<feature type="compositionally biased region" description="Basic and acidic residues" evidence="1">
    <location>
        <begin position="125"/>
        <end position="148"/>
    </location>
</feature>
<evidence type="ECO:0000313" key="4">
    <source>
        <dbReference type="Proteomes" id="UP000291020"/>
    </source>
</evidence>
<dbReference type="SMART" id="SM00431">
    <property type="entry name" value="SCAN"/>
    <property type="match status" value="1"/>
</dbReference>
<evidence type="ECO:0000256" key="1">
    <source>
        <dbReference type="SAM" id="MobiDB-lite"/>
    </source>
</evidence>
<feature type="region of interest" description="Disordered" evidence="1">
    <location>
        <begin position="109"/>
        <end position="176"/>
    </location>
</feature>
<protein>
    <recommendedName>
        <fullName evidence="2">SCAN box domain-containing protein</fullName>
    </recommendedName>
</protein>
<dbReference type="InterPro" id="IPR003309">
    <property type="entry name" value="SCAN_dom"/>
</dbReference>
<dbReference type="PROSITE" id="PS50804">
    <property type="entry name" value="SCAN_BOX"/>
    <property type="match status" value="1"/>
</dbReference>
<dbReference type="PANTHER" id="PTHR46888:SF1">
    <property type="entry name" value="RIBONUCLEASE H"/>
    <property type="match status" value="1"/>
</dbReference>
<dbReference type="Ensembl" id="ENSGAGT00000003983.1">
    <property type="protein sequence ID" value="ENSGAGP00000003453.1"/>
    <property type="gene ID" value="ENSGAGG00000002797.1"/>
</dbReference>
<dbReference type="PANTHER" id="PTHR46888">
    <property type="entry name" value="ZINC KNUCKLE DOMAINCONTAINING PROTEIN-RELATED"/>
    <property type="match status" value="1"/>
</dbReference>
<dbReference type="STRING" id="38772.ENSGAGP00000003453"/>
<dbReference type="AlphaFoldDB" id="A0A452GNJ7"/>
<dbReference type="SUPFAM" id="SSF47353">
    <property type="entry name" value="Retrovirus capsid dimerization domain-like"/>
    <property type="match status" value="1"/>
</dbReference>
<dbReference type="Proteomes" id="UP000291020">
    <property type="component" value="Unassembled WGS sequence"/>
</dbReference>
<keyword evidence="4" id="KW-1185">Reference proteome</keyword>
<reference evidence="3" key="3">
    <citation type="submission" date="2025-09" db="UniProtKB">
        <authorList>
            <consortium name="Ensembl"/>
        </authorList>
    </citation>
    <scope>IDENTIFICATION</scope>
</reference>
<evidence type="ECO:0000313" key="3">
    <source>
        <dbReference type="Ensembl" id="ENSGAGP00000003453.1"/>
    </source>
</evidence>
<proteinExistence type="predicted"/>
<dbReference type="Gene3D" id="1.10.4020.10">
    <property type="entry name" value="DNA breaking-rejoining enzymes"/>
    <property type="match status" value="1"/>
</dbReference>
<accession>A0A452GNJ7</accession>
<reference evidence="3" key="2">
    <citation type="submission" date="2025-08" db="UniProtKB">
        <authorList>
            <consortium name="Ensembl"/>
        </authorList>
    </citation>
    <scope>IDENTIFICATION</scope>
</reference>
<sequence length="176" mass="19944">MEDARDYTRVKEAILDALDVSPETIQQWFRSLAYSAGVHPQLVAQELRDLCKRWLQPNRQNPEELMEQIVLEQFLHILPSRGRAWVLRHQPPTVAAAFTLMENFLVAETPVGPGTQGHPSGLERPNPERRGTTHTEPRTPPRGQEPRYRRPKGPSHHTSAGLKTRAGRAQRSPPTS</sequence>
<dbReference type="InterPro" id="IPR038269">
    <property type="entry name" value="SCAN_sf"/>
</dbReference>
<dbReference type="Pfam" id="PF02023">
    <property type="entry name" value="SCAN"/>
    <property type="match status" value="1"/>
</dbReference>
<evidence type="ECO:0000259" key="2">
    <source>
        <dbReference type="PROSITE" id="PS50804"/>
    </source>
</evidence>
<organism evidence="3 4">
    <name type="scientific">Gopherus agassizii</name>
    <name type="common">Agassiz's desert tortoise</name>
    <dbReference type="NCBI Taxonomy" id="38772"/>
    <lineage>
        <taxon>Eukaryota</taxon>
        <taxon>Metazoa</taxon>
        <taxon>Chordata</taxon>
        <taxon>Craniata</taxon>
        <taxon>Vertebrata</taxon>
        <taxon>Euteleostomi</taxon>
        <taxon>Archelosauria</taxon>
        <taxon>Testudinata</taxon>
        <taxon>Testudines</taxon>
        <taxon>Cryptodira</taxon>
        <taxon>Durocryptodira</taxon>
        <taxon>Testudinoidea</taxon>
        <taxon>Testudinidae</taxon>
        <taxon>Gopherus</taxon>
    </lineage>
</organism>
<feature type="domain" description="SCAN box" evidence="2">
    <location>
        <begin position="26"/>
        <end position="104"/>
    </location>
</feature>
<name>A0A452GNJ7_9SAUR</name>
<reference evidence="4" key="1">
    <citation type="journal article" date="2017" name="PLoS ONE">
        <title>The Agassiz's desert tortoise genome provides a resource for the conservation of a threatened species.</title>
        <authorList>
            <person name="Tollis M."/>
            <person name="DeNardo D.F."/>
            <person name="Cornelius J.A."/>
            <person name="Dolby G.A."/>
            <person name="Edwards T."/>
            <person name="Henen B.T."/>
            <person name="Karl A.E."/>
            <person name="Murphy R.W."/>
            <person name="Kusumi K."/>
        </authorList>
    </citation>
    <scope>NUCLEOTIDE SEQUENCE [LARGE SCALE GENOMIC DNA]</scope>
</reference>